<dbReference type="OrthoDB" id="2344483at2759"/>
<accession>A0A015K9M8</accession>
<dbReference type="SUPFAM" id="SSF52047">
    <property type="entry name" value="RNI-like"/>
    <property type="match status" value="1"/>
</dbReference>
<dbReference type="EMBL" id="JEMT01012293">
    <property type="protein sequence ID" value="EXX76290.1"/>
    <property type="molecule type" value="Genomic_DNA"/>
</dbReference>
<dbReference type="Proteomes" id="UP000022910">
    <property type="component" value="Unassembled WGS sequence"/>
</dbReference>
<proteinExistence type="predicted"/>
<dbReference type="Gene3D" id="3.80.10.10">
    <property type="entry name" value="Ribonuclease Inhibitor"/>
    <property type="match status" value="2"/>
</dbReference>
<keyword evidence="3" id="KW-1185">Reference proteome</keyword>
<evidence type="ECO:0000313" key="2">
    <source>
        <dbReference type="EMBL" id="EXX76290.1"/>
    </source>
</evidence>
<dbReference type="PROSITE" id="PS50181">
    <property type="entry name" value="FBOX"/>
    <property type="match status" value="1"/>
</dbReference>
<protein>
    <recommendedName>
        <fullName evidence="1">F-box domain-containing protein</fullName>
    </recommendedName>
</protein>
<organism evidence="2 3">
    <name type="scientific">Rhizophagus irregularis (strain DAOM 197198w)</name>
    <name type="common">Glomus intraradices</name>
    <dbReference type="NCBI Taxonomy" id="1432141"/>
    <lineage>
        <taxon>Eukaryota</taxon>
        <taxon>Fungi</taxon>
        <taxon>Fungi incertae sedis</taxon>
        <taxon>Mucoromycota</taxon>
        <taxon>Glomeromycotina</taxon>
        <taxon>Glomeromycetes</taxon>
        <taxon>Glomerales</taxon>
        <taxon>Glomeraceae</taxon>
        <taxon>Rhizophagus</taxon>
    </lineage>
</organism>
<gene>
    <name evidence="2" type="ORF">RirG_034300</name>
</gene>
<reference evidence="2 3" key="1">
    <citation type="submission" date="2014-02" db="EMBL/GenBank/DDBJ databases">
        <title>Single nucleus genome sequencing reveals high similarity among nuclei of an endomycorrhizal fungus.</title>
        <authorList>
            <person name="Lin K."/>
            <person name="Geurts R."/>
            <person name="Zhang Z."/>
            <person name="Limpens E."/>
            <person name="Saunders D.G."/>
            <person name="Mu D."/>
            <person name="Pang E."/>
            <person name="Cao H."/>
            <person name="Cha H."/>
            <person name="Lin T."/>
            <person name="Zhou Q."/>
            <person name="Shang Y."/>
            <person name="Li Y."/>
            <person name="Ivanov S."/>
            <person name="Sharma T."/>
            <person name="Velzen R.V."/>
            <person name="Ruijter N.D."/>
            <person name="Aanen D.K."/>
            <person name="Win J."/>
            <person name="Kamoun S."/>
            <person name="Bisseling T."/>
            <person name="Huang S."/>
        </authorList>
    </citation>
    <scope>NUCLEOTIDE SEQUENCE [LARGE SCALE GENOMIC DNA]</scope>
    <source>
        <strain evidence="3">DAOM197198w</strain>
    </source>
</reference>
<evidence type="ECO:0000259" key="1">
    <source>
        <dbReference type="PROSITE" id="PS50181"/>
    </source>
</evidence>
<name>A0A015K9M8_RHIIW</name>
<dbReference type="AlphaFoldDB" id="A0A015K9M8"/>
<evidence type="ECO:0000313" key="3">
    <source>
        <dbReference type="Proteomes" id="UP000022910"/>
    </source>
</evidence>
<sequence>MSQLPADCLNEIVEYLEEDNITLYSCLLVNRLWCKVSVRILWRNIQNCRTIIACLPNESKYILHKNKIIISTSKPPLFNYVTFIKNLSIYNINNLIKNILQNFQSITPQSLYYKKYIVAIEIYKLFMNQTTLRELYLNLYGMINTSIITFISYPGAKDCLKHLSSLYCCSNIYPEFFYQLSQLCHNIQYLTISFDKIISNGLKDLISVQKNLKYLKMYGYFREDLTNIIQSLTKLPNTLIKYELHGGLHYIPLSFIAKYTNLRKLVLSFNNNSISFNYFEKLQYITFTQLEILKFPFGYPKVELLTKFLENNGKNLKEFHICCSDSSLCLAVAKFCPNLRKFFSTGYIELGLLKKIFIGCQYLESINIWCNDNCKDVWDIIANYSPGNFYKLTLYYATNTKSEILSGELEKFCINWKKRTPQKSLSFIIESYNLKTTNEIMKVIDKHKKLGTVKEFEIIC</sequence>
<feature type="domain" description="F-box" evidence="1">
    <location>
        <begin position="1"/>
        <end position="45"/>
    </location>
</feature>
<dbReference type="InterPro" id="IPR032675">
    <property type="entry name" value="LRR_dom_sf"/>
</dbReference>
<dbReference type="HOGENOM" id="CLU_028913_0_1_1"/>
<dbReference type="InterPro" id="IPR001810">
    <property type="entry name" value="F-box_dom"/>
</dbReference>
<comment type="caution">
    <text evidence="2">The sequence shown here is derived from an EMBL/GenBank/DDBJ whole genome shotgun (WGS) entry which is preliminary data.</text>
</comment>